<dbReference type="GO" id="GO:0055085">
    <property type="term" value="P:transmembrane transport"/>
    <property type="evidence" value="ECO:0007669"/>
    <property type="project" value="UniProtKB-ARBA"/>
</dbReference>
<dbReference type="CDD" id="cd03257">
    <property type="entry name" value="ABC_NikE_OppD_transporters"/>
    <property type="match status" value="1"/>
</dbReference>
<accession>A0A2Y9B4K8</accession>
<dbReference type="Proteomes" id="UP000251571">
    <property type="component" value="Unassembled WGS sequence"/>
</dbReference>
<dbReference type="OrthoDB" id="9802264at2"/>
<dbReference type="Gene3D" id="3.40.50.300">
    <property type="entry name" value="P-loop containing nucleotide triphosphate hydrolases"/>
    <property type="match status" value="1"/>
</dbReference>
<gene>
    <name evidence="7" type="ORF">BCF38_11933</name>
    <name evidence="8" type="ORF">SAMN05421539_11933</name>
</gene>
<evidence type="ECO:0000313" key="7">
    <source>
        <dbReference type="EMBL" id="PWJ11466.1"/>
    </source>
</evidence>
<evidence type="ECO:0000256" key="3">
    <source>
        <dbReference type="ARBA" id="ARBA00022448"/>
    </source>
</evidence>
<organism evidence="8 10">
    <name type="scientific">Jannaschia seohaensis</name>
    <dbReference type="NCBI Taxonomy" id="475081"/>
    <lineage>
        <taxon>Bacteria</taxon>
        <taxon>Pseudomonadati</taxon>
        <taxon>Pseudomonadota</taxon>
        <taxon>Alphaproteobacteria</taxon>
        <taxon>Rhodobacterales</taxon>
        <taxon>Roseobacteraceae</taxon>
        <taxon>Jannaschia</taxon>
    </lineage>
</organism>
<evidence type="ECO:0000256" key="2">
    <source>
        <dbReference type="ARBA" id="ARBA00005417"/>
    </source>
</evidence>
<evidence type="ECO:0000313" key="8">
    <source>
        <dbReference type="EMBL" id="SSA51446.1"/>
    </source>
</evidence>
<dbReference type="GO" id="GO:0005886">
    <property type="term" value="C:plasma membrane"/>
    <property type="evidence" value="ECO:0007669"/>
    <property type="project" value="UniProtKB-SubCell"/>
</dbReference>
<dbReference type="InterPro" id="IPR013563">
    <property type="entry name" value="Oligopep_ABC_C"/>
</dbReference>
<dbReference type="InterPro" id="IPR003439">
    <property type="entry name" value="ABC_transporter-like_ATP-bd"/>
</dbReference>
<dbReference type="GO" id="GO:0005524">
    <property type="term" value="F:ATP binding"/>
    <property type="evidence" value="ECO:0007669"/>
    <property type="project" value="UniProtKB-KW"/>
</dbReference>
<dbReference type="EMBL" id="QGDJ01000019">
    <property type="protein sequence ID" value="PWJ11466.1"/>
    <property type="molecule type" value="Genomic_DNA"/>
</dbReference>
<evidence type="ECO:0000256" key="4">
    <source>
        <dbReference type="ARBA" id="ARBA00022741"/>
    </source>
</evidence>
<comment type="similarity">
    <text evidence="2">Belongs to the ABC transporter superfamily.</text>
</comment>
<evidence type="ECO:0000256" key="5">
    <source>
        <dbReference type="ARBA" id="ARBA00022840"/>
    </source>
</evidence>
<dbReference type="InterPro" id="IPR017871">
    <property type="entry name" value="ABC_transporter-like_CS"/>
</dbReference>
<dbReference type="InterPro" id="IPR003593">
    <property type="entry name" value="AAA+_ATPase"/>
</dbReference>
<dbReference type="RefSeq" id="WP_109566346.1">
    <property type="nucleotide sequence ID" value="NZ_QGDJ01000019.1"/>
</dbReference>
<dbReference type="Pfam" id="PF00005">
    <property type="entry name" value="ABC_tran"/>
    <property type="match status" value="1"/>
</dbReference>
<dbReference type="FunFam" id="3.40.50.300:FF:000016">
    <property type="entry name" value="Oligopeptide ABC transporter ATP-binding component"/>
    <property type="match status" value="1"/>
</dbReference>
<dbReference type="GO" id="GO:0015833">
    <property type="term" value="P:peptide transport"/>
    <property type="evidence" value="ECO:0007669"/>
    <property type="project" value="InterPro"/>
</dbReference>
<evidence type="ECO:0000256" key="1">
    <source>
        <dbReference type="ARBA" id="ARBA00004417"/>
    </source>
</evidence>
<dbReference type="Pfam" id="PF08352">
    <property type="entry name" value="oligo_HPY"/>
    <property type="match status" value="1"/>
</dbReference>
<dbReference type="InterPro" id="IPR027417">
    <property type="entry name" value="P-loop_NTPase"/>
</dbReference>
<dbReference type="PANTHER" id="PTHR43776">
    <property type="entry name" value="TRANSPORT ATP-BINDING PROTEIN"/>
    <property type="match status" value="1"/>
</dbReference>
<evidence type="ECO:0000313" key="9">
    <source>
        <dbReference type="Proteomes" id="UP000245839"/>
    </source>
</evidence>
<evidence type="ECO:0000313" key="10">
    <source>
        <dbReference type="Proteomes" id="UP000251571"/>
    </source>
</evidence>
<dbReference type="EMBL" id="UETC01000019">
    <property type="protein sequence ID" value="SSA51446.1"/>
    <property type="molecule type" value="Genomic_DNA"/>
</dbReference>
<dbReference type="InterPro" id="IPR050319">
    <property type="entry name" value="ABC_transp_ATP-bind"/>
</dbReference>
<dbReference type="PANTHER" id="PTHR43776:SF7">
    <property type="entry name" value="D,D-DIPEPTIDE TRANSPORT ATP-BINDING PROTEIN DDPF-RELATED"/>
    <property type="match status" value="1"/>
</dbReference>
<dbReference type="PROSITE" id="PS00211">
    <property type="entry name" value="ABC_TRANSPORTER_1"/>
    <property type="match status" value="1"/>
</dbReference>
<dbReference type="SUPFAM" id="SSF52540">
    <property type="entry name" value="P-loop containing nucleoside triphosphate hydrolases"/>
    <property type="match status" value="1"/>
</dbReference>
<dbReference type="Proteomes" id="UP000245839">
    <property type="component" value="Unassembled WGS sequence"/>
</dbReference>
<reference evidence="8 10" key="1">
    <citation type="submission" date="2016-10" db="EMBL/GenBank/DDBJ databases">
        <authorList>
            <person name="Cai Z."/>
        </authorList>
    </citation>
    <scope>NUCLEOTIDE SEQUENCE [LARGE SCALE GENOMIC DNA]</scope>
    <source>
        <strain evidence="8 10">DSM 25227</strain>
    </source>
</reference>
<keyword evidence="5 8" id="KW-0067">ATP-binding</keyword>
<dbReference type="AlphaFoldDB" id="A0A2Y9B4K8"/>
<keyword evidence="3" id="KW-0813">Transport</keyword>
<proteinExistence type="inferred from homology"/>
<sequence length="332" mass="36157">MSPRSALVSVQNLTRVFDVSKPWLNRVIERLPKRYLTAVSDVSFDIPARTTYALVGESGSGKSTIGKMVVGLLRPSEGHVTIDGVDLATETDPAVIDRIRTDIQMIFQDPFASLNPRWKVRDIITEPVAARGGDVTGLAEKLLTQVGLAPEDAGKYPHQFSGGQRQRLCVARALASEPKLIVCDEPTSALDVSVQAQVLNLMSDLKEEHGLTYLFISHDLTVVRHMADRIGVLYLGRLVEEATPDDLFTKPAHPYTAMLIDAAPKLDAFGREVTPPEGEIPDPIDPPKGCAFHPRCPLAIDRCKAERPKLEPFGAGRVACHRAGEIALESAA</sequence>
<protein>
    <submittedName>
        <fullName evidence="8">Peptide/nickel transport system ATP-binding protein</fullName>
    </submittedName>
</protein>
<dbReference type="NCBIfam" id="TIGR01727">
    <property type="entry name" value="oligo_HPY"/>
    <property type="match status" value="1"/>
</dbReference>
<name>A0A2Y9B4K8_9RHOB</name>
<dbReference type="SMART" id="SM00382">
    <property type="entry name" value="AAA"/>
    <property type="match status" value="1"/>
</dbReference>
<feature type="domain" description="ABC transporter" evidence="6">
    <location>
        <begin position="14"/>
        <end position="260"/>
    </location>
</feature>
<evidence type="ECO:0000259" key="6">
    <source>
        <dbReference type="PROSITE" id="PS50893"/>
    </source>
</evidence>
<dbReference type="PROSITE" id="PS50893">
    <property type="entry name" value="ABC_TRANSPORTER_2"/>
    <property type="match status" value="1"/>
</dbReference>
<reference evidence="7 9" key="2">
    <citation type="submission" date="2018-03" db="EMBL/GenBank/DDBJ databases">
        <title>Genomic Encyclopedia of Archaeal and Bacterial Type Strains, Phase II (KMG-II): from individual species to whole genera.</title>
        <authorList>
            <person name="Goeker M."/>
        </authorList>
    </citation>
    <scope>NUCLEOTIDE SEQUENCE [LARGE SCALE GENOMIC DNA]</scope>
    <source>
        <strain evidence="7 9">DSM 25227</strain>
    </source>
</reference>
<keyword evidence="9" id="KW-1185">Reference proteome</keyword>
<comment type="subcellular location">
    <subcellularLocation>
        <location evidence="1">Cell inner membrane</location>
        <topology evidence="1">Peripheral membrane protein</topology>
    </subcellularLocation>
</comment>
<dbReference type="GO" id="GO:0016887">
    <property type="term" value="F:ATP hydrolysis activity"/>
    <property type="evidence" value="ECO:0007669"/>
    <property type="project" value="InterPro"/>
</dbReference>
<keyword evidence="4" id="KW-0547">Nucleotide-binding</keyword>